<accession>A8NSF9</accession>
<name>A8NSF9_COPC7</name>
<dbReference type="OrthoDB" id="3543113at2759"/>
<dbReference type="EMBL" id="AACS02000008">
    <property type="protein sequence ID" value="EAU85779.1"/>
    <property type="molecule type" value="Genomic_DNA"/>
</dbReference>
<dbReference type="SUPFAM" id="SSF52047">
    <property type="entry name" value="RNI-like"/>
    <property type="match status" value="1"/>
</dbReference>
<dbReference type="VEuPathDB" id="FungiDB:CC1G_04996"/>
<dbReference type="OMA" id="ISRHICH"/>
<dbReference type="InParanoid" id="A8NSF9"/>
<dbReference type="InterPro" id="IPR032675">
    <property type="entry name" value="LRR_dom_sf"/>
</dbReference>
<protein>
    <recommendedName>
        <fullName evidence="3">F-box domain-containing protein</fullName>
    </recommendedName>
</protein>
<dbReference type="Gene3D" id="3.80.10.10">
    <property type="entry name" value="Ribonuclease Inhibitor"/>
    <property type="match status" value="1"/>
</dbReference>
<evidence type="ECO:0008006" key="3">
    <source>
        <dbReference type="Google" id="ProtNLM"/>
    </source>
</evidence>
<organism evidence="1 2">
    <name type="scientific">Coprinopsis cinerea (strain Okayama-7 / 130 / ATCC MYA-4618 / FGSC 9003)</name>
    <name type="common">Inky cap fungus</name>
    <name type="synonym">Hormographiella aspergillata</name>
    <dbReference type="NCBI Taxonomy" id="240176"/>
    <lineage>
        <taxon>Eukaryota</taxon>
        <taxon>Fungi</taxon>
        <taxon>Dikarya</taxon>
        <taxon>Basidiomycota</taxon>
        <taxon>Agaricomycotina</taxon>
        <taxon>Agaricomycetes</taxon>
        <taxon>Agaricomycetidae</taxon>
        <taxon>Agaricales</taxon>
        <taxon>Agaricineae</taxon>
        <taxon>Psathyrellaceae</taxon>
        <taxon>Coprinopsis</taxon>
    </lineage>
</organism>
<gene>
    <name evidence="1" type="ORF">CC1G_04996</name>
</gene>
<reference evidence="1 2" key="1">
    <citation type="journal article" date="2010" name="Proc. Natl. Acad. Sci. U.S.A.">
        <title>Insights into evolution of multicellular fungi from the assembled chromosomes of the mushroom Coprinopsis cinerea (Coprinus cinereus).</title>
        <authorList>
            <person name="Stajich J.E."/>
            <person name="Wilke S.K."/>
            <person name="Ahren D."/>
            <person name="Au C.H."/>
            <person name="Birren B.W."/>
            <person name="Borodovsky M."/>
            <person name="Burns C."/>
            <person name="Canback B."/>
            <person name="Casselton L.A."/>
            <person name="Cheng C.K."/>
            <person name="Deng J."/>
            <person name="Dietrich F.S."/>
            <person name="Fargo D.C."/>
            <person name="Farman M.L."/>
            <person name="Gathman A.C."/>
            <person name="Goldberg J."/>
            <person name="Guigo R."/>
            <person name="Hoegger P.J."/>
            <person name="Hooker J.B."/>
            <person name="Huggins A."/>
            <person name="James T.Y."/>
            <person name="Kamada T."/>
            <person name="Kilaru S."/>
            <person name="Kodira C."/>
            <person name="Kues U."/>
            <person name="Kupfer D."/>
            <person name="Kwan H.S."/>
            <person name="Lomsadze A."/>
            <person name="Li W."/>
            <person name="Lilly W.W."/>
            <person name="Ma L.J."/>
            <person name="Mackey A.J."/>
            <person name="Manning G."/>
            <person name="Martin F."/>
            <person name="Muraguchi H."/>
            <person name="Natvig D.O."/>
            <person name="Palmerini H."/>
            <person name="Ramesh M.A."/>
            <person name="Rehmeyer C.J."/>
            <person name="Roe B.A."/>
            <person name="Shenoy N."/>
            <person name="Stanke M."/>
            <person name="Ter-Hovhannisyan V."/>
            <person name="Tunlid A."/>
            <person name="Velagapudi R."/>
            <person name="Vision T.J."/>
            <person name="Zeng Q."/>
            <person name="Zolan M.E."/>
            <person name="Pukkila P.J."/>
        </authorList>
    </citation>
    <scope>NUCLEOTIDE SEQUENCE [LARGE SCALE GENOMIC DNA]</scope>
    <source>
        <strain evidence="2">Okayama-7 / 130 / ATCC MYA-4618 / FGSC 9003</strain>
    </source>
</reference>
<comment type="caution">
    <text evidence="1">The sequence shown here is derived from an EMBL/GenBank/DDBJ whole genome shotgun (WGS) entry which is preliminary data.</text>
</comment>
<evidence type="ECO:0000313" key="2">
    <source>
        <dbReference type="Proteomes" id="UP000001861"/>
    </source>
</evidence>
<dbReference type="RefSeq" id="XP_001836003.1">
    <property type="nucleotide sequence ID" value="XM_001835951.1"/>
</dbReference>
<sequence>MHQCLSVTEIFTHICAILSTQGARGDLASLARTCRAFHGPATEALWERLDDIGPLFDPMEGDLYEFEEPRSHLLVLPRSTRWCNLWELTFNRPATATDLAKFKARASRVRYLSVQLKFDDSWWEILSKLQALATYTDYPFFSKLLELRIDEFATSQYDDIPLDLSRLGPFATASLHHLHFNFSFYDNHSVTFFTDFVRRFPSLLDLRVQIPLYEDVVFPRSFEDMVPNWDALQRVEIAVHYREQLQALSRLGHLERLQIGILFCEGIPDEDIARSGGFPKLRDLSVQAGAKFDLCIRFLSLLRDTPLCNLGVETSTISPDGLSQLFDTLTRHVNPRSLEILRVRDNRRRFEGLPPLVDDPYQLHSLQPFRNLRTLILQIPFVSTLLPILSLGQFAPSLTTLQLGYFGAVIPAYFEPKIHIQELAAICQTFPRLTELAIPVDASKPAEPSPTQAHAEQQTRLTKLSVSMSPIDCTSEVALFLSDAFPNLESLHASQLSCGPSRPRAFNWTDQAPEWHKAWQKVMHWLPVLKRARAQERSRAFSSAPP</sequence>
<proteinExistence type="predicted"/>
<dbReference type="Proteomes" id="UP000001861">
    <property type="component" value="Unassembled WGS sequence"/>
</dbReference>
<dbReference type="GeneID" id="6012543"/>
<dbReference type="AlphaFoldDB" id="A8NSF9"/>
<evidence type="ECO:0000313" key="1">
    <source>
        <dbReference type="EMBL" id="EAU85779.1"/>
    </source>
</evidence>
<keyword evidence="2" id="KW-1185">Reference proteome</keyword>
<dbReference type="KEGG" id="cci:CC1G_04996"/>